<protein>
    <submittedName>
        <fullName evidence="4">Amidase domain-containing protein</fullName>
    </submittedName>
</protein>
<evidence type="ECO:0000313" key="4">
    <source>
        <dbReference type="EMBL" id="MBC8541625.1"/>
    </source>
</evidence>
<dbReference type="NCBIfam" id="TIGR01643">
    <property type="entry name" value="YD_repeat_2x"/>
    <property type="match status" value="4"/>
</dbReference>
<dbReference type="Pfam" id="PF25023">
    <property type="entry name" value="TEN_YD-shell"/>
    <property type="match status" value="1"/>
</dbReference>
<dbReference type="InterPro" id="IPR031325">
    <property type="entry name" value="RHS_repeat"/>
</dbReference>
<dbReference type="InterPro" id="IPR022385">
    <property type="entry name" value="Rhs_assc_core"/>
</dbReference>
<keyword evidence="1" id="KW-0677">Repeat</keyword>
<evidence type="ECO:0000256" key="1">
    <source>
        <dbReference type="ARBA" id="ARBA00022737"/>
    </source>
</evidence>
<dbReference type="InterPro" id="IPR056823">
    <property type="entry name" value="TEN-like_YD-shell"/>
</dbReference>
<feature type="domain" description="Teneurin-like YD-shell" evidence="3">
    <location>
        <begin position="1513"/>
        <end position="1773"/>
    </location>
</feature>
<comment type="caution">
    <text evidence="4">The sequence shown here is derived from an EMBL/GenBank/DDBJ whole genome shotgun (WGS) entry which is preliminary data.</text>
</comment>
<accession>A0A926HZX6</accession>
<evidence type="ECO:0000259" key="3">
    <source>
        <dbReference type="Pfam" id="PF25023"/>
    </source>
</evidence>
<dbReference type="EMBL" id="JACRSU010000005">
    <property type="protein sequence ID" value="MBC8541625.1"/>
    <property type="molecule type" value="Genomic_DNA"/>
</dbReference>
<feature type="domain" description="Putative amidase" evidence="2">
    <location>
        <begin position="1817"/>
        <end position="1969"/>
    </location>
</feature>
<sequence>MKENERASSFAPEEGAGMVDIINNNYSYLPPEQANDEAQPFMAAAHQSMVGEMSDAALASASADESDSVFEVDTVSSPMYFESGNNDSVSLKTGDLMYAKSLFSFPGRNGLDLDVAIRYNSSDAVNTVDEFEVKGISSELNYRQFAAGWIFNFSNIHIANDNIKEVYGYKKKYSLCLADGGAYEINSDLTLKNYDLQDMVLTEDTAKNEYVLTYANGRVERFDKQYGNIVSITDRFGNEICFEYGEIAYYSGSFFSYRFDENYCSRKLNALKRITDSTGRVIDVEYGHSVKYSGKRIDSITFRFEEQVLAKLQLDTIDTSKGRAYILTSVEDASGYQTRYEYVEKQSFQMDRYDLFDIRYNHMGSCILLEKVTYPTGGWSAYDYTIARRMYSQKLIGGGYFYDWYQVYKLSSKTDSSGYRIRYKYENDYSGYPFGYIPGDNDTHDQINADMQYHTVVQFPEYQTVYTFDRDHNMVREQTYDADNLVTLFAESGGSTSWNVMVYNSLYRVEAQQQAFVNDDAKHKCRTVIYRTDEEGNVEFLNVLDNKKLNIKAVKTVNGYIYIFSSGVTNYNDLGESIGGESGIIVYRYSTYNDVIERFAVPYIGSTIDFSKFYYSGTMFTYDTCTASGFQSIRFDPNASLTEDPWSSITSTAITTSADITYLYSQGGSLFYRVGNTNTMIKYTPATSAVVTKTISGLSSVLRGAASYNKAFVYSDSTLYEVNYDAGTLTSLCTLTSLPAGGLLYPDTKDNLYYLVKENGLYNKVNKITMSSPGAPALYAERLFPTKEVRVVAGMTSLHIGLFYNNNSGVLKSFGGFEKVILTDNTDLVYKKSTEYTYNSYKQQTGKIYKVYKGANVKQLYSESYAYVDKHDAPLYVTDKLGNTTTYEYSSSPYFIPTKVTQYAGTANALVTTNVLSSDKKKMASTSTAYGDRTLDTAYTYDSTYPGNVVGETLTETRNGTSKVLRDYAYEYNTTSSANGRNAYVTKKTTKNITGLNASFVSANLGNAVVTYEYDTSGRLLKTTQDDLKTVNTYQANGWILSEEAPNFMTKEYTYTLGSGVNKTEIKYGFNEHSAYGTYLNSSCTYVEYYDDLGRVIKRAERYKDSASSAEKEQTVSTFVYYGHRLSNICDGKDNKTRIYYDPYDRETVKEVLNGLYTVNGQERSYDDYELTTSITNKSRYYSKKFKDITFDVAGRPVMEKAYTTQDSFRTTQTVYDHMGNISSVTDPKGVTTTYTYDKMGNMTKVTNGLNQSTSYEYDSFGNVTKQTLPGGGVTTYTYDTLGRLNVETDALNKSRYVSYYKFDERPLKSKDKSGNVTQYTYDTVALTYTGGLLRSKTVGSTTISYTYDHWLNIAEINDGGEITSYTYTGNNLLHTKTMPDGKTITYEYDKAKNVDKVTDYSGKVTNYSYDNANRLALVWGDGVDISYQYSNAQGLVSRVTYGSSSNTQDYTYNNAGEITQVTRKIGSSSVPYNYVYDDNGNLLQETEDGVVANAYTYDEVNRLKTSTDKFGTTATYGFNANGNITSKVMTYAPATSYTLTNAGASYEFTNIKSHKVTMMYNAQNQLQTRSESITGTTGGVTKSMSSSELCTAYTNDGSLKSKKETLGTNLLTKSYWYNDRSQMIAYKENNVTKAEYTYDAEGYRASKTVGGVTTRFYWDRGFTANESDGTNFTAKNTIGGGGIVSRKLGTATPMYLMKDVHGDTTAVLQSGSTVGTYDYDAFGKQLTSSGTADNPYRYCGEYIDGETGFIYLRNRYYDPSIGRFISEDPYWNPANMIYGDNGERGLPDFAAIVQSSNLYVYCRNNPINRDDIWGLYDRDKAVRFAKTYFIEKIFSSNHPYYQGHDCANFVSYCLKAGKVQQDDNWYMNFVIGIAGKYIGSWSASWTVASEQYRIFSDPSFGYSTGKFTVWSASGVKIAAKYQNVRPGDLLYFCDENGQPTHATIITDVTETDIYYNAHSNQRNHQSLAEVIENPVVIIRMNDDA</sequence>
<evidence type="ECO:0000259" key="2">
    <source>
        <dbReference type="Pfam" id="PF12671"/>
    </source>
</evidence>
<dbReference type="Proteomes" id="UP000611762">
    <property type="component" value="Unassembled WGS sequence"/>
</dbReference>
<dbReference type="InterPro" id="IPR050708">
    <property type="entry name" value="T6SS_VgrG/RHS"/>
</dbReference>
<dbReference type="Gene3D" id="2.180.10.10">
    <property type="entry name" value="RHS repeat-associated core"/>
    <property type="match status" value="2"/>
</dbReference>
<dbReference type="PANTHER" id="PTHR32305">
    <property type="match status" value="1"/>
</dbReference>
<organism evidence="4 5">
    <name type="scientific">Congzhengia minquanensis</name>
    <dbReference type="NCBI Taxonomy" id="2763657"/>
    <lineage>
        <taxon>Bacteria</taxon>
        <taxon>Bacillati</taxon>
        <taxon>Bacillota</taxon>
        <taxon>Clostridia</taxon>
        <taxon>Eubacteriales</taxon>
        <taxon>Oscillospiraceae</taxon>
        <taxon>Congzhengia</taxon>
    </lineage>
</organism>
<gene>
    <name evidence="4" type="ORF">H8698_11610</name>
</gene>
<reference evidence="4" key="1">
    <citation type="submission" date="2020-08" db="EMBL/GenBank/DDBJ databases">
        <title>Genome public.</title>
        <authorList>
            <person name="Liu C."/>
            <person name="Sun Q."/>
        </authorList>
    </citation>
    <scope>NUCLEOTIDE SEQUENCE</scope>
    <source>
        <strain evidence="4">H8</strain>
    </source>
</reference>
<dbReference type="RefSeq" id="WP_249313660.1">
    <property type="nucleotide sequence ID" value="NZ_JACRSU010000005.1"/>
</dbReference>
<dbReference type="Pfam" id="PF12671">
    <property type="entry name" value="Amidase_6"/>
    <property type="match status" value="1"/>
</dbReference>
<dbReference type="InterPro" id="IPR024301">
    <property type="entry name" value="Amidase_6"/>
</dbReference>
<dbReference type="NCBIfam" id="TIGR03696">
    <property type="entry name" value="Rhs_assc_core"/>
    <property type="match status" value="1"/>
</dbReference>
<dbReference type="PANTHER" id="PTHR32305:SF15">
    <property type="entry name" value="PROTEIN RHSA-RELATED"/>
    <property type="match status" value="1"/>
</dbReference>
<evidence type="ECO:0000313" key="5">
    <source>
        <dbReference type="Proteomes" id="UP000611762"/>
    </source>
</evidence>
<keyword evidence="5" id="KW-1185">Reference proteome</keyword>
<dbReference type="InterPro" id="IPR006530">
    <property type="entry name" value="YD"/>
</dbReference>
<name>A0A926HZX6_9FIRM</name>
<dbReference type="Pfam" id="PF05593">
    <property type="entry name" value="RHS_repeat"/>
    <property type="match status" value="2"/>
</dbReference>
<proteinExistence type="predicted"/>